<protein>
    <recommendedName>
        <fullName evidence="3 7">folate gamma-glutamyl hydrolase</fullName>
        <ecNumber evidence="3 7">3.4.19.9</ecNumber>
    </recommendedName>
</protein>
<dbReference type="EC" id="3.4.19.9" evidence="3 7"/>
<reference evidence="10" key="1">
    <citation type="submission" date="2025-08" db="UniProtKB">
        <authorList>
            <consortium name="RefSeq"/>
        </authorList>
    </citation>
    <scope>IDENTIFICATION</scope>
</reference>
<dbReference type="PRINTS" id="PR00097">
    <property type="entry name" value="ANTSNTHASEII"/>
</dbReference>
<dbReference type="InterPro" id="IPR029062">
    <property type="entry name" value="Class_I_gatase-like"/>
</dbReference>
<feature type="signal peptide" evidence="8">
    <location>
        <begin position="1"/>
        <end position="21"/>
    </location>
</feature>
<name>A0ABM4BKQ8_HYDVU</name>
<evidence type="ECO:0000256" key="4">
    <source>
        <dbReference type="ARBA" id="ARBA00022525"/>
    </source>
</evidence>
<dbReference type="Gene3D" id="3.40.50.880">
    <property type="match status" value="1"/>
</dbReference>
<evidence type="ECO:0000256" key="6">
    <source>
        <dbReference type="ARBA" id="ARBA00022801"/>
    </source>
</evidence>
<evidence type="ECO:0000256" key="8">
    <source>
        <dbReference type="SAM" id="SignalP"/>
    </source>
</evidence>
<dbReference type="Proteomes" id="UP001652625">
    <property type="component" value="Chromosome 03"/>
</dbReference>
<dbReference type="GO" id="GO:0016787">
    <property type="term" value="F:hydrolase activity"/>
    <property type="evidence" value="ECO:0007669"/>
    <property type="project" value="UniProtKB-KW"/>
</dbReference>
<evidence type="ECO:0000256" key="3">
    <source>
        <dbReference type="ARBA" id="ARBA00012886"/>
    </source>
</evidence>
<evidence type="ECO:0000313" key="9">
    <source>
        <dbReference type="Proteomes" id="UP001652625"/>
    </source>
</evidence>
<keyword evidence="9" id="KW-1185">Reference proteome</keyword>
<evidence type="ECO:0000256" key="1">
    <source>
        <dbReference type="ARBA" id="ARBA00004239"/>
    </source>
</evidence>
<dbReference type="PROSITE" id="PS51273">
    <property type="entry name" value="GATASE_TYPE_1"/>
    <property type="match status" value="1"/>
</dbReference>
<comment type="subcellular location">
    <subcellularLocation>
        <location evidence="1">Secreted</location>
        <location evidence="1">Extracellular space</location>
    </subcellularLocation>
</comment>
<sequence length="312" mass="35766">MKIFFCLVSLLFNFLIKFSKSENDEQRLSIGIPVMKITDENLLNHKPELRGKSYIAASYVKFVELAGSRAVAITPNLSDNQLNTIFNSINGLLFPGGNVNLVDSKYYHLTKRLAEMASKLNDEGIHFPILGICRGMQALVKHSNELMVPTDSQNFTSSLKWYKESPLFRNSFYLIKNDTELYNITSHFHQYSFLPTIGNHTTFDVVATSIDRKGKEFVSIIQDRTLPFYGVQFHPEKILFEWAPTIAIPHNSKAVRFSQSIANGFMDEARKNNRSFKSYLDENNFTLVRQNPIYIGDFLDSHSPFVQIYTFS</sequence>
<dbReference type="InterPro" id="IPR011697">
    <property type="entry name" value="Peptidase_C26"/>
</dbReference>
<evidence type="ECO:0000256" key="2">
    <source>
        <dbReference type="ARBA" id="ARBA00011083"/>
    </source>
</evidence>
<feature type="active site" evidence="7">
    <location>
        <position position="234"/>
    </location>
</feature>
<comment type="catalytic activity">
    <reaction evidence="7">
        <text>(6S)-5,6,7,8-tetrahydrofolyl-(gamma-L-Glu)(n) + (n-1) H2O = (6S)-5,6,7,8-tetrahydrofolate + (n-1) L-glutamate</text>
        <dbReference type="Rhea" id="RHEA:56784"/>
        <dbReference type="Rhea" id="RHEA-COMP:14738"/>
        <dbReference type="ChEBI" id="CHEBI:15377"/>
        <dbReference type="ChEBI" id="CHEBI:29985"/>
        <dbReference type="ChEBI" id="CHEBI:57453"/>
        <dbReference type="ChEBI" id="CHEBI:141005"/>
        <dbReference type="EC" id="3.4.19.9"/>
    </reaction>
</comment>
<dbReference type="InterPro" id="IPR015527">
    <property type="entry name" value="Pept_C26_g-glut_hydrolase"/>
</dbReference>
<keyword evidence="5 8" id="KW-0732">Signal</keyword>
<evidence type="ECO:0000256" key="7">
    <source>
        <dbReference type="PROSITE-ProRule" id="PRU00607"/>
    </source>
</evidence>
<dbReference type="SUPFAM" id="SSF52317">
    <property type="entry name" value="Class I glutamine amidotransferase-like"/>
    <property type="match status" value="1"/>
</dbReference>
<feature type="active site" description="Nucleophile" evidence="7">
    <location>
        <position position="133"/>
    </location>
</feature>
<proteinExistence type="inferred from homology"/>
<dbReference type="Pfam" id="PF07722">
    <property type="entry name" value="Peptidase_C26"/>
    <property type="match status" value="1"/>
</dbReference>
<evidence type="ECO:0000313" key="10">
    <source>
        <dbReference type="RefSeq" id="XP_065649604.1"/>
    </source>
</evidence>
<organism evidence="9 10">
    <name type="scientific">Hydra vulgaris</name>
    <name type="common">Hydra</name>
    <name type="synonym">Hydra attenuata</name>
    <dbReference type="NCBI Taxonomy" id="6087"/>
    <lineage>
        <taxon>Eukaryota</taxon>
        <taxon>Metazoa</taxon>
        <taxon>Cnidaria</taxon>
        <taxon>Hydrozoa</taxon>
        <taxon>Hydroidolina</taxon>
        <taxon>Anthoathecata</taxon>
        <taxon>Aplanulata</taxon>
        <taxon>Hydridae</taxon>
        <taxon>Hydra</taxon>
    </lineage>
</organism>
<gene>
    <name evidence="10" type="primary">LOC100209963</name>
</gene>
<keyword evidence="6 7" id="KW-0378">Hydrolase</keyword>
<comment type="similarity">
    <text evidence="2">Belongs to the peptidase C26 family.</text>
</comment>
<dbReference type="GeneID" id="100209963"/>
<accession>A0ABM4BKQ8</accession>
<dbReference type="RefSeq" id="XP_065649604.1">
    <property type="nucleotide sequence ID" value="XM_065793532.1"/>
</dbReference>
<feature type="chain" id="PRO_5046886055" description="folate gamma-glutamyl hydrolase" evidence="8">
    <location>
        <begin position="22"/>
        <end position="312"/>
    </location>
</feature>
<dbReference type="PANTHER" id="PTHR11315:SF0">
    <property type="entry name" value="FOLATE GAMMA-GLUTAMYL HYDROLASE"/>
    <property type="match status" value="1"/>
</dbReference>
<dbReference type="PANTHER" id="PTHR11315">
    <property type="entry name" value="PROTEASE FAMILY C26 GAMMA-GLUTAMYL HYDROLASE"/>
    <property type="match status" value="1"/>
</dbReference>
<evidence type="ECO:0000256" key="5">
    <source>
        <dbReference type="ARBA" id="ARBA00022729"/>
    </source>
</evidence>
<dbReference type="PROSITE" id="PS51275">
    <property type="entry name" value="PEPTIDASE_C26_GGH"/>
    <property type="match status" value="1"/>
</dbReference>
<keyword evidence="4" id="KW-0964">Secreted</keyword>